<feature type="signal peptide" evidence="1">
    <location>
        <begin position="1"/>
        <end position="26"/>
    </location>
</feature>
<evidence type="ECO:0000256" key="1">
    <source>
        <dbReference type="SAM" id="SignalP"/>
    </source>
</evidence>
<gene>
    <name evidence="3" type="ORF">FHS27_001950</name>
</gene>
<keyword evidence="4" id="KW-1185">Reference proteome</keyword>
<evidence type="ECO:0000313" key="3">
    <source>
        <dbReference type="EMBL" id="MBB3206142.1"/>
    </source>
</evidence>
<protein>
    <recommendedName>
        <fullName evidence="2">PDZ domain-containing protein</fullName>
    </recommendedName>
</protein>
<dbReference type="SMART" id="SM00228">
    <property type="entry name" value="PDZ"/>
    <property type="match status" value="1"/>
</dbReference>
<sequence>MKTQLYNLFAALLTLVLAAPAYSENAASNVTQSEPTEASLGIAISSLPETLASHLPDVIVDGRGVLVSDVLEGSAAEKAGIQRHDILVRYNNQDLYSSEQLIKQVRNDKPGSTVELEYVRAGKLQSTSVTLDKTPKRNRIHTNDWSGMTPPFNFPWSSMRPNFLTETQDATHDGTEWSEFVSLSVVKEADGTYTARITFNDPNKETVSHEFKGTRQEVREAINADESLPDNRKQQLLRTLDDRVSGFNGEFRFNAPAWNDWRRGRFQWPNAPF</sequence>
<evidence type="ECO:0000259" key="2">
    <source>
        <dbReference type="PROSITE" id="PS50106"/>
    </source>
</evidence>
<keyword evidence="1" id="KW-0732">Signal</keyword>
<dbReference type="EMBL" id="JACHXU010000005">
    <property type="protein sequence ID" value="MBB3206142.1"/>
    <property type="molecule type" value="Genomic_DNA"/>
</dbReference>
<dbReference type="PROSITE" id="PS50106">
    <property type="entry name" value="PDZ"/>
    <property type="match status" value="1"/>
</dbReference>
<dbReference type="InterPro" id="IPR036034">
    <property type="entry name" value="PDZ_sf"/>
</dbReference>
<dbReference type="AlphaFoldDB" id="A0A7W5DXS6"/>
<dbReference type="Proteomes" id="UP000536179">
    <property type="component" value="Unassembled WGS sequence"/>
</dbReference>
<name>A0A7W5DXS6_9BACT</name>
<feature type="domain" description="PDZ" evidence="2">
    <location>
        <begin position="29"/>
        <end position="120"/>
    </location>
</feature>
<evidence type="ECO:0000313" key="4">
    <source>
        <dbReference type="Proteomes" id="UP000536179"/>
    </source>
</evidence>
<proteinExistence type="predicted"/>
<feature type="chain" id="PRO_5030987434" description="PDZ domain-containing protein" evidence="1">
    <location>
        <begin position="27"/>
        <end position="273"/>
    </location>
</feature>
<dbReference type="RefSeq" id="WP_184304382.1">
    <property type="nucleotide sequence ID" value="NZ_JACHXU010000005.1"/>
</dbReference>
<dbReference type="SUPFAM" id="SSF50156">
    <property type="entry name" value="PDZ domain-like"/>
    <property type="match status" value="1"/>
</dbReference>
<dbReference type="Gene3D" id="2.30.42.10">
    <property type="match status" value="1"/>
</dbReference>
<comment type="caution">
    <text evidence="3">The sequence shown here is derived from an EMBL/GenBank/DDBJ whole genome shotgun (WGS) entry which is preliminary data.</text>
</comment>
<reference evidence="3 4" key="1">
    <citation type="submission" date="2020-08" db="EMBL/GenBank/DDBJ databases">
        <title>Genomic Encyclopedia of Type Strains, Phase III (KMG-III): the genomes of soil and plant-associated and newly described type strains.</title>
        <authorList>
            <person name="Whitman W."/>
        </authorList>
    </citation>
    <scope>NUCLEOTIDE SEQUENCE [LARGE SCALE GENOMIC DNA]</scope>
    <source>
        <strain evidence="3 4">CECT 8075</strain>
    </source>
</reference>
<dbReference type="InterPro" id="IPR001478">
    <property type="entry name" value="PDZ"/>
</dbReference>
<dbReference type="Pfam" id="PF13180">
    <property type="entry name" value="PDZ_2"/>
    <property type="match status" value="1"/>
</dbReference>
<organism evidence="3 4">
    <name type="scientific">Aporhodopirellula rubra</name>
    <dbReference type="NCBI Taxonomy" id="980271"/>
    <lineage>
        <taxon>Bacteria</taxon>
        <taxon>Pseudomonadati</taxon>
        <taxon>Planctomycetota</taxon>
        <taxon>Planctomycetia</taxon>
        <taxon>Pirellulales</taxon>
        <taxon>Pirellulaceae</taxon>
        <taxon>Aporhodopirellula</taxon>
    </lineage>
</organism>
<accession>A0A7W5DXS6</accession>